<organism evidence="2 3">
    <name type="scientific">Plakobranchus ocellatus</name>
    <dbReference type="NCBI Taxonomy" id="259542"/>
    <lineage>
        <taxon>Eukaryota</taxon>
        <taxon>Metazoa</taxon>
        <taxon>Spiralia</taxon>
        <taxon>Lophotrochozoa</taxon>
        <taxon>Mollusca</taxon>
        <taxon>Gastropoda</taxon>
        <taxon>Heterobranchia</taxon>
        <taxon>Euthyneura</taxon>
        <taxon>Panpulmonata</taxon>
        <taxon>Sacoglossa</taxon>
        <taxon>Placobranchoidea</taxon>
        <taxon>Plakobranchidae</taxon>
        <taxon>Plakobranchus</taxon>
    </lineage>
</organism>
<keyword evidence="3" id="KW-1185">Reference proteome</keyword>
<reference evidence="2 3" key="1">
    <citation type="journal article" date="2021" name="Elife">
        <title>Chloroplast acquisition without the gene transfer in kleptoplastic sea slugs, Plakobranchus ocellatus.</title>
        <authorList>
            <person name="Maeda T."/>
            <person name="Takahashi S."/>
            <person name="Yoshida T."/>
            <person name="Shimamura S."/>
            <person name="Takaki Y."/>
            <person name="Nagai Y."/>
            <person name="Toyoda A."/>
            <person name="Suzuki Y."/>
            <person name="Arimoto A."/>
            <person name="Ishii H."/>
            <person name="Satoh N."/>
            <person name="Nishiyama T."/>
            <person name="Hasebe M."/>
            <person name="Maruyama T."/>
            <person name="Minagawa J."/>
            <person name="Obokata J."/>
            <person name="Shigenobu S."/>
        </authorList>
    </citation>
    <scope>NUCLEOTIDE SEQUENCE [LARGE SCALE GENOMIC DNA]</scope>
</reference>
<evidence type="ECO:0000313" key="3">
    <source>
        <dbReference type="Proteomes" id="UP000735302"/>
    </source>
</evidence>
<evidence type="ECO:0000256" key="1">
    <source>
        <dbReference type="SAM" id="MobiDB-lite"/>
    </source>
</evidence>
<dbReference type="Proteomes" id="UP000735302">
    <property type="component" value="Unassembled WGS sequence"/>
</dbReference>
<name>A0AAV3ZIY5_9GAST</name>
<feature type="compositionally biased region" description="Basic and acidic residues" evidence="1">
    <location>
        <begin position="12"/>
        <end position="23"/>
    </location>
</feature>
<evidence type="ECO:0000313" key="2">
    <source>
        <dbReference type="EMBL" id="GFN94585.1"/>
    </source>
</evidence>
<proteinExistence type="predicted"/>
<feature type="region of interest" description="Disordered" evidence="1">
    <location>
        <begin position="1"/>
        <end position="23"/>
    </location>
</feature>
<protein>
    <submittedName>
        <fullName evidence="2">Uncharacterized protein</fullName>
    </submittedName>
</protein>
<sequence length="81" mass="8532">MASSGLLSPGLEADRARPTTLNRREGSGVMGVFLCGSRRPSAEKNFVLQKACQLTSVAAGATGLHSSCKLPAEEYHCTYST</sequence>
<comment type="caution">
    <text evidence="2">The sequence shown here is derived from an EMBL/GenBank/DDBJ whole genome shotgun (WGS) entry which is preliminary data.</text>
</comment>
<dbReference type="AlphaFoldDB" id="A0AAV3ZIY5"/>
<gene>
    <name evidence="2" type="ORF">PoB_002109100</name>
</gene>
<accession>A0AAV3ZIY5</accession>
<dbReference type="EMBL" id="BLXT01002468">
    <property type="protein sequence ID" value="GFN94585.1"/>
    <property type="molecule type" value="Genomic_DNA"/>
</dbReference>